<dbReference type="Gene3D" id="1.10.10.2840">
    <property type="entry name" value="PucR C-terminal helix-turn-helix domain"/>
    <property type="match status" value="1"/>
</dbReference>
<dbReference type="AlphaFoldDB" id="A0A0J9CBM4"/>
<dbReference type="Proteomes" id="UP000037392">
    <property type="component" value="Unassembled WGS sequence"/>
</dbReference>
<dbReference type="PATRIC" id="fig|742734.4.peg.1484"/>
<reference evidence="2 3" key="1">
    <citation type="submission" date="2011-04" db="EMBL/GenBank/DDBJ databases">
        <title>The Genome Sequence of Clostridium citroniae WAL-19142.</title>
        <authorList>
            <consortium name="The Broad Institute Genome Sequencing Platform"/>
            <person name="Earl A."/>
            <person name="Ward D."/>
            <person name="Feldgarden M."/>
            <person name="Gevers D."/>
            <person name="Warren Y.A."/>
            <person name="Tyrrell K.L."/>
            <person name="Citron D.M."/>
            <person name="Goldstein E.J."/>
            <person name="Daigneault M."/>
            <person name="Allen-Vercoe E."/>
            <person name="Young S.K."/>
            <person name="Zeng Q."/>
            <person name="Gargeya S."/>
            <person name="Fitzgerald M."/>
            <person name="Haas B."/>
            <person name="Abouelleil A."/>
            <person name="Alvarado L."/>
            <person name="Arachchi H.M."/>
            <person name="Berlin A."/>
            <person name="Brown A."/>
            <person name="Chapman S.B."/>
            <person name="Chen Z."/>
            <person name="Dunbar C."/>
            <person name="Freedman E."/>
            <person name="Gearin G."/>
            <person name="Gellesch M."/>
            <person name="Goldberg J."/>
            <person name="Griggs A."/>
            <person name="Gujja S."/>
            <person name="Heilman E.R."/>
            <person name="Heiman D."/>
            <person name="Howarth C."/>
            <person name="Larson L."/>
            <person name="Lui A."/>
            <person name="MacDonald P.J."/>
            <person name="Mehta T."/>
            <person name="Montmayeur A."/>
            <person name="Murphy C."/>
            <person name="Neiman D."/>
            <person name="Pearson M."/>
            <person name="Priest M."/>
            <person name="Roberts A."/>
            <person name="Saif S."/>
            <person name="Shea T."/>
            <person name="Shenoy N."/>
            <person name="Sisk P."/>
            <person name="Stolte C."/>
            <person name="Sykes S."/>
            <person name="White J."/>
            <person name="Yandava C."/>
            <person name="Wortman J."/>
            <person name="Nusbaum C."/>
            <person name="Birren B."/>
        </authorList>
    </citation>
    <scope>NUCLEOTIDE SEQUENCE [LARGE SCALE GENOMIC DNA]</scope>
    <source>
        <strain evidence="2 3">WAL-19142</strain>
    </source>
</reference>
<dbReference type="InterPro" id="IPR025736">
    <property type="entry name" value="PucR_C-HTH_dom"/>
</dbReference>
<gene>
    <name evidence="2" type="ORF">HMPREF9470_01386</name>
</gene>
<sequence length="524" mass="60756">MAYLETIVRHLEEIFDIKIEGQWNGRTRIEGIRFLACEQDRAGQGQTYMGRTYGGQAQDLEGQLLYISDSKNELPARRPRNLLMVGLCEPLPDPHIIYIREQIGLAQLFNAVQEVIFMHNTQKLKQEELFRSLHSGHGIEGLAHVAHAYLGNPVTICDTSFSIIAASPVVEDADNLEKKHGRLYLKDALFQNMEDRKIIRHIYSSSAPYVTTLDDYPYKWVFESIRIRHAVVGYVCVRGTVREFTEDDLELIDVFSQMLSIEMQKDAGYRHPTGLKYEYFLTELLEGHFDRTEYITSHLLQLGRVQMPYYTILLLSFTDPDHKPSQYKGYFEQLLALLPNCMVVLFHGCLTVLLPGDSAEPFSETCRSRFDAFLQLNHMQAFISYPYTDIAKSSIYYQQVKELSLLYAKTARPDHPSFVYYETYFMEHGFYQYHDKNLLSASVHPAITRIMEYDRTANTEYARTLRVYLAQNRNALSAARELHIHKSTFFYRLGKMSDLFGIDMNDGLALFTYEYSFRVLDYLG</sequence>
<feature type="domain" description="PucR C-terminal helix-turn-helix" evidence="1">
    <location>
        <begin position="462"/>
        <end position="517"/>
    </location>
</feature>
<dbReference type="GeneID" id="93165751"/>
<dbReference type="InterPro" id="IPR042070">
    <property type="entry name" value="PucR_C-HTH_sf"/>
</dbReference>
<evidence type="ECO:0000313" key="3">
    <source>
        <dbReference type="Proteomes" id="UP000037392"/>
    </source>
</evidence>
<proteinExistence type="predicted"/>
<evidence type="ECO:0000313" key="2">
    <source>
        <dbReference type="EMBL" id="KMW22507.1"/>
    </source>
</evidence>
<evidence type="ECO:0000259" key="1">
    <source>
        <dbReference type="Pfam" id="PF13556"/>
    </source>
</evidence>
<dbReference type="PANTHER" id="PTHR33744">
    <property type="entry name" value="CARBOHYDRATE DIACID REGULATOR"/>
    <property type="match status" value="1"/>
</dbReference>
<organism evidence="2 3">
    <name type="scientific">[Clostridium] citroniae WAL-19142</name>
    <dbReference type="NCBI Taxonomy" id="742734"/>
    <lineage>
        <taxon>Bacteria</taxon>
        <taxon>Bacillati</taxon>
        <taxon>Bacillota</taxon>
        <taxon>Clostridia</taxon>
        <taxon>Lachnospirales</taxon>
        <taxon>Lachnospiraceae</taxon>
        <taxon>Enterocloster</taxon>
    </lineage>
</organism>
<dbReference type="EMBL" id="ADLK01000009">
    <property type="protein sequence ID" value="KMW22507.1"/>
    <property type="molecule type" value="Genomic_DNA"/>
</dbReference>
<dbReference type="OrthoDB" id="1969285at2"/>
<dbReference type="PANTHER" id="PTHR33744:SF1">
    <property type="entry name" value="DNA-BINDING TRANSCRIPTIONAL ACTIVATOR ADER"/>
    <property type="match status" value="1"/>
</dbReference>
<protein>
    <recommendedName>
        <fullName evidence="1">PucR C-terminal helix-turn-helix domain-containing protein</fullName>
    </recommendedName>
</protein>
<comment type="caution">
    <text evidence="2">The sequence shown here is derived from an EMBL/GenBank/DDBJ whole genome shotgun (WGS) entry which is preliminary data.</text>
</comment>
<dbReference type="InterPro" id="IPR051448">
    <property type="entry name" value="CdaR-like_regulators"/>
</dbReference>
<accession>A0A0J9CBM4</accession>
<name>A0A0J9CBM4_9FIRM</name>
<dbReference type="RefSeq" id="WP_007863018.1">
    <property type="nucleotide sequence ID" value="NZ_KQ235876.1"/>
</dbReference>
<dbReference type="Pfam" id="PF13556">
    <property type="entry name" value="HTH_30"/>
    <property type="match status" value="1"/>
</dbReference>